<dbReference type="Pfam" id="PF13307">
    <property type="entry name" value="Helicase_C_2"/>
    <property type="match status" value="1"/>
</dbReference>
<keyword evidence="7" id="KW-0067">ATP-binding</keyword>
<dbReference type="InterPro" id="IPR014013">
    <property type="entry name" value="Helic_SF1/SF2_ATP-bd_DinG/Rad3"/>
</dbReference>
<evidence type="ECO:0000256" key="3">
    <source>
        <dbReference type="ARBA" id="ARBA00022723"/>
    </source>
</evidence>
<comment type="cofactor">
    <cofactor evidence="1">
        <name>[4Fe-4S] cluster</name>
        <dbReference type="ChEBI" id="CHEBI:49883"/>
    </cofactor>
</comment>
<dbReference type="SMART" id="SM00491">
    <property type="entry name" value="HELICc2"/>
    <property type="match status" value="1"/>
</dbReference>
<dbReference type="InterPro" id="IPR006554">
    <property type="entry name" value="Helicase-like_DEXD_c2"/>
</dbReference>
<evidence type="ECO:0000259" key="12">
    <source>
        <dbReference type="PROSITE" id="PS51193"/>
    </source>
</evidence>
<keyword evidence="4" id="KW-0547">Nucleotide-binding</keyword>
<dbReference type="PROSITE" id="PS51193">
    <property type="entry name" value="HELICASE_ATP_BIND_2"/>
    <property type="match status" value="1"/>
</dbReference>
<sequence>MAAIPEEKASVGDLLSEAKPDAYGFPHTPYPSQLQFMAAVMEILEAGSMGILESPTGTGKTLSLLCPALSFARRREKSLLVQQLMPSGLEDCEAWAQEHHRLAAQRSADLTLQRRRQSRQQRRDRARRAVAMAPDGKQRDKMRRLAAPLHAQTQLLDAAFDSELSLEAPLRLPQPELPTTRPLATSESVRQEAYRNKLQIIFCSRTHSQLAQVLREIKRIPEHAVPEDLSVVTLGSRSSLCVNDRVRSCAKGSAHLNDLCRLATENAGAGKYGLSCGLKKQAEVLTDAFLSDAMDIEIRDADFVHSPTCQHLERTFLMYTDLPMGEDALKAKGWHKHEAECDPHLGYAWTEEKTGNTKSKPIVLYTTKGGQPSGVGITVVGYSGNDPLPKEQMQWATATPVAPSTIEEKTANLDVAFRSGSILCSGDKAEIKSQGWHRGSCFDGMGWHWFLDTSKRDGTMSWMAKNLFPVVTMYHEGEINAIFFAAHLSQVSLPFIKSNEWEPSSLTNENMCKNTCDADCDFAGVIDAWSTAHIYFRSHKEVSCPADLKCAIKFPVTASCCEVSRAEDDDGSAADGNYDGDEDDDDDDGWTSCCEYHHKGDGDDNDYDDTASAMADRGRWPVGGGCPYYGSRGAVSEADVVLVPYASLVNSEMRSKLGIRVEGNVLIFDEAHNLLEAINEANSVSLTCAQVKSSVDDLARYAKSYESRLSPLNALRLRQLRLFCAKMHHYLGGLESPCVQTVGAFLVSAGADNFDLPELAQFLEKTELPRKVRGYMESQAVTTGSNASSIYAVAELLVALQTSTAEDRLLCQKPDENSGGMTLKYLSLDAEVRFREVLMGARSVLFAGGTLTPHAEFTPLLQGRGLPRIFAGVHVVPSEQLFVRFVTHGPGGQQLDFRRDRRSSNDMLRELRGVLNTAAASTRGGVVVFFPSFEYLGQVASSFTRGCGGRRVFQETREGSSREEAGGSLLQRVAETIQKEEGAVLFAVSGGKLSEGINFQDDLCRLVLVVGLPYPNASDLALTEKMRFLDAARTRGSQGLSGREFYSAKCMKAVNQCIGRSIRHARDWAAMLLLDHRYAQKDIAGQLSRWIRESAAPGPFPEVQSQLCKFFAARREAEALSSEALSQ</sequence>
<evidence type="ECO:0000313" key="14">
    <source>
        <dbReference type="Proteomes" id="UP000186817"/>
    </source>
</evidence>
<accession>A0A1Q9DHL1</accession>
<dbReference type="CDD" id="cd18788">
    <property type="entry name" value="SF2_C_XPD"/>
    <property type="match status" value="1"/>
</dbReference>
<dbReference type="InterPro" id="IPR006555">
    <property type="entry name" value="ATP-dep_Helicase_C"/>
</dbReference>
<dbReference type="InterPro" id="IPR045028">
    <property type="entry name" value="DinG/Rad3-like"/>
</dbReference>
<protein>
    <submittedName>
        <fullName evidence="13">ATP-dependent RNA helicase chl1</fullName>
    </submittedName>
</protein>
<proteinExistence type="inferred from homology"/>
<gene>
    <name evidence="13" type="primary">chl1</name>
    <name evidence="13" type="ORF">AK812_SmicGene23300</name>
</gene>
<evidence type="ECO:0000256" key="5">
    <source>
        <dbReference type="ARBA" id="ARBA00022801"/>
    </source>
</evidence>
<dbReference type="GO" id="GO:0046872">
    <property type="term" value="F:metal ion binding"/>
    <property type="evidence" value="ECO:0007669"/>
    <property type="project" value="UniProtKB-KW"/>
</dbReference>
<dbReference type="SUPFAM" id="SSF52540">
    <property type="entry name" value="P-loop containing nucleoside triphosphate hydrolases"/>
    <property type="match status" value="1"/>
</dbReference>
<keyword evidence="14" id="KW-1185">Reference proteome</keyword>
<dbReference type="PANTHER" id="PTHR11472">
    <property type="entry name" value="DNA REPAIR DEAD HELICASE RAD3/XP-D SUBFAMILY MEMBER"/>
    <property type="match status" value="1"/>
</dbReference>
<organism evidence="13 14">
    <name type="scientific">Symbiodinium microadriaticum</name>
    <name type="common">Dinoflagellate</name>
    <name type="synonym">Zooxanthella microadriatica</name>
    <dbReference type="NCBI Taxonomy" id="2951"/>
    <lineage>
        <taxon>Eukaryota</taxon>
        <taxon>Sar</taxon>
        <taxon>Alveolata</taxon>
        <taxon>Dinophyceae</taxon>
        <taxon>Suessiales</taxon>
        <taxon>Symbiodiniaceae</taxon>
        <taxon>Symbiodinium</taxon>
    </lineage>
</organism>
<dbReference type="GO" id="GO:0005634">
    <property type="term" value="C:nucleus"/>
    <property type="evidence" value="ECO:0007669"/>
    <property type="project" value="TreeGrafter"/>
</dbReference>
<keyword evidence="5" id="KW-0378">Hydrolase</keyword>
<evidence type="ECO:0000256" key="10">
    <source>
        <dbReference type="ARBA" id="ARBA00023235"/>
    </source>
</evidence>
<evidence type="ECO:0000256" key="7">
    <source>
        <dbReference type="ARBA" id="ARBA00022840"/>
    </source>
</evidence>
<comment type="similarity">
    <text evidence="2">Belongs to the DEAD box helicase family. DEAH subfamily. DDX11/CHL1 sub-subfamily.</text>
</comment>
<dbReference type="PANTHER" id="PTHR11472:SF41">
    <property type="entry name" value="ATP-DEPENDENT DNA HELICASE DDX11-RELATED"/>
    <property type="match status" value="1"/>
</dbReference>
<comment type="caution">
    <text evidence="13">The sequence shown here is derived from an EMBL/GenBank/DDBJ whole genome shotgun (WGS) entry which is preliminary data.</text>
</comment>
<dbReference type="InterPro" id="IPR027417">
    <property type="entry name" value="P-loop_NTPase"/>
</dbReference>
<dbReference type="GO" id="GO:0051536">
    <property type="term" value="F:iron-sulfur cluster binding"/>
    <property type="evidence" value="ECO:0007669"/>
    <property type="project" value="UniProtKB-KW"/>
</dbReference>
<dbReference type="Gene3D" id="3.40.50.300">
    <property type="entry name" value="P-loop containing nucleotide triphosphate hydrolases"/>
    <property type="match status" value="4"/>
</dbReference>
<dbReference type="EMBL" id="LSRX01000534">
    <property type="protein sequence ID" value="OLP94657.1"/>
    <property type="molecule type" value="Genomic_DNA"/>
</dbReference>
<dbReference type="InterPro" id="IPR010614">
    <property type="entry name" value="RAD3-like_helicase_DEAD"/>
</dbReference>
<dbReference type="GO" id="GO:0003678">
    <property type="term" value="F:DNA helicase activity"/>
    <property type="evidence" value="ECO:0007669"/>
    <property type="project" value="InterPro"/>
</dbReference>
<keyword evidence="9" id="KW-0411">Iron-sulfur</keyword>
<dbReference type="Proteomes" id="UP000186817">
    <property type="component" value="Unassembled WGS sequence"/>
</dbReference>
<dbReference type="OrthoDB" id="19182at2759"/>
<feature type="region of interest" description="Disordered" evidence="11">
    <location>
        <begin position="110"/>
        <end position="140"/>
    </location>
</feature>
<reference evidence="13 14" key="1">
    <citation type="submission" date="2016-02" db="EMBL/GenBank/DDBJ databases">
        <title>Genome analysis of coral dinoflagellate symbionts highlights evolutionary adaptations to a symbiotic lifestyle.</title>
        <authorList>
            <person name="Aranda M."/>
            <person name="Li Y."/>
            <person name="Liew Y.J."/>
            <person name="Baumgarten S."/>
            <person name="Simakov O."/>
            <person name="Wilson M."/>
            <person name="Piel J."/>
            <person name="Ashoor H."/>
            <person name="Bougouffa S."/>
            <person name="Bajic V.B."/>
            <person name="Ryu T."/>
            <person name="Ravasi T."/>
            <person name="Bayer T."/>
            <person name="Micklem G."/>
            <person name="Kim H."/>
            <person name="Bhak J."/>
            <person name="Lajeunesse T.C."/>
            <person name="Voolstra C.R."/>
        </authorList>
    </citation>
    <scope>NUCLEOTIDE SEQUENCE [LARGE SCALE GENOMIC DNA]</scope>
    <source>
        <strain evidence="13 14">CCMP2467</strain>
    </source>
</reference>
<dbReference type="GO" id="GO:0005524">
    <property type="term" value="F:ATP binding"/>
    <property type="evidence" value="ECO:0007669"/>
    <property type="project" value="UniProtKB-KW"/>
</dbReference>
<feature type="domain" description="Helicase ATP-binding" evidence="12">
    <location>
        <begin position="19"/>
        <end position="734"/>
    </location>
</feature>
<feature type="region of interest" description="Disordered" evidence="11">
    <location>
        <begin position="567"/>
        <end position="588"/>
    </location>
</feature>
<evidence type="ECO:0000256" key="1">
    <source>
        <dbReference type="ARBA" id="ARBA00001966"/>
    </source>
</evidence>
<dbReference type="Pfam" id="PF06733">
    <property type="entry name" value="DEAD_2"/>
    <property type="match status" value="2"/>
</dbReference>
<keyword evidence="6 13" id="KW-0347">Helicase</keyword>
<dbReference type="GO" id="GO:0034085">
    <property type="term" value="P:establishment of sister chromatid cohesion"/>
    <property type="evidence" value="ECO:0007669"/>
    <property type="project" value="TreeGrafter"/>
</dbReference>
<evidence type="ECO:0000256" key="2">
    <source>
        <dbReference type="ARBA" id="ARBA00008435"/>
    </source>
</evidence>
<name>A0A1Q9DHL1_SYMMI</name>
<keyword evidence="3" id="KW-0479">Metal-binding</keyword>
<dbReference type="GO" id="GO:0016818">
    <property type="term" value="F:hydrolase activity, acting on acid anhydrides, in phosphorus-containing anhydrides"/>
    <property type="evidence" value="ECO:0007669"/>
    <property type="project" value="InterPro"/>
</dbReference>
<keyword evidence="8" id="KW-0408">Iron</keyword>
<evidence type="ECO:0000313" key="13">
    <source>
        <dbReference type="EMBL" id="OLP94657.1"/>
    </source>
</evidence>
<dbReference type="GO" id="GO:0003677">
    <property type="term" value="F:DNA binding"/>
    <property type="evidence" value="ECO:0007669"/>
    <property type="project" value="InterPro"/>
</dbReference>
<dbReference type="AlphaFoldDB" id="A0A1Q9DHL1"/>
<evidence type="ECO:0000256" key="9">
    <source>
        <dbReference type="ARBA" id="ARBA00023014"/>
    </source>
</evidence>
<dbReference type="GO" id="GO:0006139">
    <property type="term" value="P:nucleobase-containing compound metabolic process"/>
    <property type="evidence" value="ECO:0007669"/>
    <property type="project" value="InterPro"/>
</dbReference>
<evidence type="ECO:0000256" key="11">
    <source>
        <dbReference type="SAM" id="MobiDB-lite"/>
    </source>
</evidence>
<keyword evidence="10" id="KW-0413">Isomerase</keyword>
<evidence type="ECO:0000256" key="4">
    <source>
        <dbReference type="ARBA" id="ARBA00022741"/>
    </source>
</evidence>
<evidence type="ECO:0000256" key="6">
    <source>
        <dbReference type="ARBA" id="ARBA00022806"/>
    </source>
</evidence>
<feature type="compositionally biased region" description="Basic residues" evidence="11">
    <location>
        <begin position="113"/>
        <end position="128"/>
    </location>
</feature>
<evidence type="ECO:0000256" key="8">
    <source>
        <dbReference type="ARBA" id="ARBA00023004"/>
    </source>
</evidence>
<dbReference type="SMART" id="SM00488">
    <property type="entry name" value="DEXDc2"/>
    <property type="match status" value="1"/>
</dbReference>